<dbReference type="Proteomes" id="UP000324298">
    <property type="component" value="Unassembled WGS sequence"/>
</dbReference>
<proteinExistence type="predicted"/>
<feature type="region of interest" description="Disordered" evidence="1">
    <location>
        <begin position="1"/>
        <end position="44"/>
    </location>
</feature>
<name>A0A5A9XIF6_9BACT</name>
<reference evidence="2 3" key="1">
    <citation type="submission" date="2019-04" db="EMBL/GenBank/DDBJ databases">
        <title>Geobacter ruber sp. nov., ferric-reducing bacteria isolated from paddy soil.</title>
        <authorList>
            <person name="Xu Z."/>
            <person name="Masuda Y."/>
            <person name="Itoh H."/>
            <person name="Senoo K."/>
        </authorList>
    </citation>
    <scope>NUCLEOTIDE SEQUENCE [LARGE SCALE GENOMIC DNA]</scope>
    <source>
        <strain evidence="2 3">Red88</strain>
    </source>
</reference>
<feature type="compositionally biased region" description="Basic and acidic residues" evidence="1">
    <location>
        <begin position="22"/>
        <end position="32"/>
    </location>
</feature>
<accession>A0A5A9XIF6</accession>
<comment type="caution">
    <text evidence="2">The sequence shown here is derived from an EMBL/GenBank/DDBJ whole genome shotgun (WGS) entry which is preliminary data.</text>
</comment>
<evidence type="ECO:0000313" key="3">
    <source>
        <dbReference type="Proteomes" id="UP000324298"/>
    </source>
</evidence>
<evidence type="ECO:0000313" key="2">
    <source>
        <dbReference type="EMBL" id="KAA0892285.1"/>
    </source>
</evidence>
<dbReference type="AlphaFoldDB" id="A0A5A9XIF6"/>
<evidence type="ECO:0000256" key="1">
    <source>
        <dbReference type="SAM" id="MobiDB-lite"/>
    </source>
</evidence>
<sequence>MSRSVDSPATSVAQRSQNLSHVADRPAHECGSLHESISSLSGAATAETAHEACGIADRL</sequence>
<organism evidence="2 3">
    <name type="scientific">Oryzomonas rubra</name>
    <dbReference type="NCBI Taxonomy" id="2509454"/>
    <lineage>
        <taxon>Bacteria</taxon>
        <taxon>Pseudomonadati</taxon>
        <taxon>Thermodesulfobacteriota</taxon>
        <taxon>Desulfuromonadia</taxon>
        <taxon>Geobacterales</taxon>
        <taxon>Geobacteraceae</taxon>
        <taxon>Oryzomonas</taxon>
    </lineage>
</organism>
<keyword evidence="3" id="KW-1185">Reference proteome</keyword>
<dbReference type="RefSeq" id="WP_149307223.1">
    <property type="nucleotide sequence ID" value="NZ_SRSD01000004.1"/>
</dbReference>
<dbReference type="EMBL" id="SRSD01000004">
    <property type="protein sequence ID" value="KAA0892285.1"/>
    <property type="molecule type" value="Genomic_DNA"/>
</dbReference>
<protein>
    <submittedName>
        <fullName evidence="2">Uncharacterized protein</fullName>
    </submittedName>
</protein>
<feature type="compositionally biased region" description="Polar residues" evidence="1">
    <location>
        <begin position="1"/>
        <end position="20"/>
    </location>
</feature>
<gene>
    <name evidence="2" type="ORF">ET418_08825</name>
</gene>